<name>A0A285X2W9_9FLAO</name>
<reference evidence="2" key="1">
    <citation type="submission" date="2017-09" db="EMBL/GenBank/DDBJ databases">
        <authorList>
            <person name="Varghese N."/>
            <person name="Submissions S."/>
        </authorList>
    </citation>
    <scope>NUCLEOTIDE SEQUENCE [LARGE SCALE GENOMIC DNA]</scope>
    <source>
        <strain evidence="2">CGMCC 1.12641</strain>
    </source>
</reference>
<organism evidence="1 2">
    <name type="scientific">Salinimicrobium sediminis</name>
    <dbReference type="NCBI Taxonomy" id="1343891"/>
    <lineage>
        <taxon>Bacteria</taxon>
        <taxon>Pseudomonadati</taxon>
        <taxon>Bacteroidota</taxon>
        <taxon>Flavobacteriia</taxon>
        <taxon>Flavobacteriales</taxon>
        <taxon>Flavobacteriaceae</taxon>
        <taxon>Salinimicrobium</taxon>
    </lineage>
</organism>
<dbReference type="AlphaFoldDB" id="A0A285X2W9"/>
<proteinExistence type="predicted"/>
<protein>
    <submittedName>
        <fullName evidence="1">Uncharacterized protein</fullName>
    </submittedName>
</protein>
<accession>A0A285X2W9</accession>
<sequence>MGINKGYLVLIKNPFLKILFDRPDTQNPDQNLKH</sequence>
<dbReference type="EMBL" id="OCMF01000001">
    <property type="protein sequence ID" value="SOC79683.1"/>
    <property type="molecule type" value="Genomic_DNA"/>
</dbReference>
<evidence type="ECO:0000313" key="2">
    <source>
        <dbReference type="Proteomes" id="UP000219193"/>
    </source>
</evidence>
<evidence type="ECO:0000313" key="1">
    <source>
        <dbReference type="EMBL" id="SOC79683.1"/>
    </source>
</evidence>
<keyword evidence="2" id="KW-1185">Reference proteome</keyword>
<dbReference type="Proteomes" id="UP000219193">
    <property type="component" value="Unassembled WGS sequence"/>
</dbReference>
<gene>
    <name evidence="1" type="ORF">SAMN06296241_1215</name>
</gene>